<evidence type="ECO:0000313" key="17">
    <source>
        <dbReference type="Proteomes" id="UP001431693"/>
    </source>
</evidence>
<comment type="function">
    <text evidence="12 13">Catalyzes the ATP-dependent phosphorylation of L-homoserine to L-homoserine phosphate.</text>
</comment>
<feature type="domain" description="GHMP kinase N-terminal" evidence="14">
    <location>
        <begin position="59"/>
        <end position="141"/>
    </location>
</feature>
<feature type="domain" description="GHMP kinase C-terminal" evidence="15">
    <location>
        <begin position="203"/>
        <end position="277"/>
    </location>
</feature>
<evidence type="ECO:0000259" key="14">
    <source>
        <dbReference type="Pfam" id="PF00288"/>
    </source>
</evidence>
<dbReference type="InterPro" id="IPR006203">
    <property type="entry name" value="GHMP_knse_ATP-bd_CS"/>
</dbReference>
<dbReference type="Gene3D" id="3.30.230.10">
    <property type="match status" value="1"/>
</dbReference>
<keyword evidence="7 13" id="KW-0791">Threonine biosynthesis</keyword>
<organism evidence="16 17">
    <name type="scientific">Kribbibacterium absianum</name>
    <dbReference type="NCBI Taxonomy" id="3044210"/>
    <lineage>
        <taxon>Bacteria</taxon>
        <taxon>Bacillati</taxon>
        <taxon>Actinomycetota</taxon>
        <taxon>Coriobacteriia</taxon>
        <taxon>Coriobacteriales</taxon>
        <taxon>Kribbibacteriaceae</taxon>
        <taxon>Kribbibacterium</taxon>
    </lineage>
</organism>
<dbReference type="InterPro" id="IPR006204">
    <property type="entry name" value="GHMP_kinase_N_dom"/>
</dbReference>
<dbReference type="RefSeq" id="WP_283713208.1">
    <property type="nucleotide sequence ID" value="NZ_JASJEW010000003.1"/>
</dbReference>
<evidence type="ECO:0000256" key="8">
    <source>
        <dbReference type="ARBA" id="ARBA00022741"/>
    </source>
</evidence>
<comment type="caution">
    <text evidence="16">The sequence shown here is derived from an EMBL/GenBank/DDBJ whole genome shotgun (WGS) entry which is preliminary data.</text>
</comment>
<dbReference type="Proteomes" id="UP001431693">
    <property type="component" value="Unassembled WGS sequence"/>
</dbReference>
<evidence type="ECO:0000256" key="5">
    <source>
        <dbReference type="ARBA" id="ARBA00022605"/>
    </source>
</evidence>
<evidence type="ECO:0000256" key="7">
    <source>
        <dbReference type="ARBA" id="ARBA00022697"/>
    </source>
</evidence>
<dbReference type="Pfam" id="PF00288">
    <property type="entry name" value="GHMP_kinases_N"/>
    <property type="match status" value="1"/>
</dbReference>
<dbReference type="InterPro" id="IPR020568">
    <property type="entry name" value="Ribosomal_Su5_D2-typ_SF"/>
</dbReference>
<evidence type="ECO:0000256" key="2">
    <source>
        <dbReference type="ARBA" id="ARBA00007370"/>
    </source>
</evidence>
<dbReference type="InterPro" id="IPR036554">
    <property type="entry name" value="GHMP_kinase_C_sf"/>
</dbReference>
<keyword evidence="17" id="KW-1185">Reference proteome</keyword>
<comment type="subcellular location">
    <subcellularLocation>
        <location evidence="13">Cytoplasm</location>
    </subcellularLocation>
</comment>
<protein>
    <recommendedName>
        <fullName evidence="4 13">Homoserine kinase</fullName>
        <shortName evidence="13">HK</shortName>
        <shortName evidence="13">HSK</shortName>
        <ecNumber evidence="3 13">2.7.1.39</ecNumber>
    </recommendedName>
</protein>
<comment type="similarity">
    <text evidence="2 13">Belongs to the GHMP kinase family. Homoserine kinase subfamily.</text>
</comment>
<sequence>MSAVLERPLTVAVPATSANLGPGFDCLGLALTLENTFTFAPAPETDFSGCPPRFADTHNLAWRTFNETRASLGLPPQTVALSQTVGVPLSGGLGSSSTCIVAGVAAGLASAGLPWDREETLRRACAIEGHPDNVAPAVCGGLTASFVTEGEVTCLQSDVAPEWRFVVISPPYEVRTEDARRALPATVAHADAARQLGRCFGVVRALERGDGALLGRASHDRLHEPYRRPLIRDYDACREACLDAGACAFWISGSGSSMVAACLGDASAANVLAAVPDGLPVRVLRAQTAGTSIAPCDV</sequence>
<keyword evidence="9 13" id="KW-0418">Kinase</keyword>
<keyword evidence="5 13" id="KW-0028">Amino-acid biosynthesis</keyword>
<dbReference type="PANTHER" id="PTHR20861:SF1">
    <property type="entry name" value="HOMOSERINE KINASE"/>
    <property type="match status" value="1"/>
</dbReference>
<name>A0ABT6ZLX5_9ACTN</name>
<evidence type="ECO:0000256" key="1">
    <source>
        <dbReference type="ARBA" id="ARBA00005015"/>
    </source>
</evidence>
<evidence type="ECO:0000256" key="11">
    <source>
        <dbReference type="ARBA" id="ARBA00049375"/>
    </source>
</evidence>
<evidence type="ECO:0000256" key="6">
    <source>
        <dbReference type="ARBA" id="ARBA00022679"/>
    </source>
</evidence>
<dbReference type="PANTHER" id="PTHR20861">
    <property type="entry name" value="HOMOSERINE/4-DIPHOSPHOCYTIDYL-2-C-METHYL-D-ERYTHRITOL KINASE"/>
    <property type="match status" value="1"/>
</dbReference>
<proteinExistence type="inferred from homology"/>
<dbReference type="InterPro" id="IPR013750">
    <property type="entry name" value="GHMP_kinase_C_dom"/>
</dbReference>
<feature type="binding site" evidence="13">
    <location>
        <begin position="88"/>
        <end position="98"/>
    </location>
    <ligand>
        <name>ATP</name>
        <dbReference type="ChEBI" id="CHEBI:30616"/>
    </ligand>
</feature>
<evidence type="ECO:0000256" key="13">
    <source>
        <dbReference type="HAMAP-Rule" id="MF_00384"/>
    </source>
</evidence>
<dbReference type="PRINTS" id="PR00958">
    <property type="entry name" value="HOMSERKINASE"/>
</dbReference>
<gene>
    <name evidence="13 16" type="primary">thrB</name>
    <name evidence="16" type="ORF">QJ043_08205</name>
</gene>
<dbReference type="SUPFAM" id="SSF54211">
    <property type="entry name" value="Ribosomal protein S5 domain 2-like"/>
    <property type="match status" value="1"/>
</dbReference>
<keyword evidence="6 13" id="KW-0808">Transferase</keyword>
<reference evidence="16" key="1">
    <citation type="submission" date="2023-05" db="EMBL/GenBank/DDBJ databases">
        <title>[olsenella] sp. nov., isolated from a pig farm feces dump.</title>
        <authorList>
            <person name="Chang Y.-H."/>
        </authorList>
    </citation>
    <scope>NUCLEOTIDE SEQUENCE</scope>
    <source>
        <strain evidence="16">YH-ols2217</strain>
    </source>
</reference>
<dbReference type="Gene3D" id="3.30.70.890">
    <property type="entry name" value="GHMP kinase, C-terminal domain"/>
    <property type="match status" value="1"/>
</dbReference>
<dbReference type="EC" id="2.7.1.39" evidence="3 13"/>
<dbReference type="GO" id="GO:0004413">
    <property type="term" value="F:homoserine kinase activity"/>
    <property type="evidence" value="ECO:0007669"/>
    <property type="project" value="UniProtKB-EC"/>
</dbReference>
<evidence type="ECO:0000256" key="12">
    <source>
        <dbReference type="ARBA" id="ARBA00049954"/>
    </source>
</evidence>
<evidence type="ECO:0000256" key="4">
    <source>
        <dbReference type="ARBA" id="ARBA00017858"/>
    </source>
</evidence>
<dbReference type="HAMAP" id="MF_00384">
    <property type="entry name" value="Homoser_kinase"/>
    <property type="match status" value="1"/>
</dbReference>
<evidence type="ECO:0000256" key="10">
    <source>
        <dbReference type="ARBA" id="ARBA00022840"/>
    </source>
</evidence>
<dbReference type="InterPro" id="IPR014721">
    <property type="entry name" value="Ribsml_uS5_D2-typ_fold_subgr"/>
</dbReference>
<dbReference type="NCBIfam" id="TIGR00191">
    <property type="entry name" value="thrB"/>
    <property type="match status" value="1"/>
</dbReference>
<keyword evidence="8 13" id="KW-0547">Nucleotide-binding</keyword>
<evidence type="ECO:0000259" key="15">
    <source>
        <dbReference type="Pfam" id="PF08544"/>
    </source>
</evidence>
<dbReference type="Pfam" id="PF08544">
    <property type="entry name" value="GHMP_kinases_C"/>
    <property type="match status" value="1"/>
</dbReference>
<dbReference type="SUPFAM" id="SSF55060">
    <property type="entry name" value="GHMP Kinase, C-terminal domain"/>
    <property type="match status" value="1"/>
</dbReference>
<dbReference type="EMBL" id="JASJEX010000004">
    <property type="protein sequence ID" value="MDJ1130056.1"/>
    <property type="molecule type" value="Genomic_DNA"/>
</dbReference>
<evidence type="ECO:0000313" key="16">
    <source>
        <dbReference type="EMBL" id="MDJ1130056.1"/>
    </source>
</evidence>
<accession>A0ABT6ZLX5</accession>
<keyword evidence="13" id="KW-0963">Cytoplasm</keyword>
<comment type="catalytic activity">
    <reaction evidence="11 13">
        <text>L-homoserine + ATP = O-phospho-L-homoserine + ADP + H(+)</text>
        <dbReference type="Rhea" id="RHEA:13985"/>
        <dbReference type="ChEBI" id="CHEBI:15378"/>
        <dbReference type="ChEBI" id="CHEBI:30616"/>
        <dbReference type="ChEBI" id="CHEBI:57476"/>
        <dbReference type="ChEBI" id="CHEBI:57590"/>
        <dbReference type="ChEBI" id="CHEBI:456216"/>
        <dbReference type="EC" id="2.7.1.39"/>
    </reaction>
</comment>
<dbReference type="PIRSF" id="PIRSF000676">
    <property type="entry name" value="Homoser_kin"/>
    <property type="match status" value="1"/>
</dbReference>
<keyword evidence="10 13" id="KW-0067">ATP-binding</keyword>
<dbReference type="PROSITE" id="PS00627">
    <property type="entry name" value="GHMP_KINASES_ATP"/>
    <property type="match status" value="1"/>
</dbReference>
<evidence type="ECO:0000256" key="3">
    <source>
        <dbReference type="ARBA" id="ARBA00012078"/>
    </source>
</evidence>
<evidence type="ECO:0000256" key="9">
    <source>
        <dbReference type="ARBA" id="ARBA00022777"/>
    </source>
</evidence>
<dbReference type="InterPro" id="IPR000870">
    <property type="entry name" value="Homoserine_kinase"/>
</dbReference>
<comment type="pathway">
    <text evidence="1 13">Amino-acid biosynthesis; L-threonine biosynthesis; L-threonine from L-aspartate: step 4/5.</text>
</comment>